<evidence type="ECO:0000259" key="2">
    <source>
        <dbReference type="PROSITE" id="PS50828"/>
    </source>
</evidence>
<dbReference type="PANTHER" id="PTHR35562">
    <property type="entry name" value="DNA ENDONUCLEASE SMRA-RELATED"/>
    <property type="match status" value="1"/>
</dbReference>
<dbReference type="RefSeq" id="WP_072601696.1">
    <property type="nucleotide sequence ID" value="NZ_CP018171.1"/>
</dbReference>
<feature type="region of interest" description="Disordered" evidence="1">
    <location>
        <begin position="57"/>
        <end position="83"/>
    </location>
</feature>
<dbReference type="SUPFAM" id="SSF160443">
    <property type="entry name" value="SMR domain-like"/>
    <property type="match status" value="1"/>
</dbReference>
<dbReference type="PANTHER" id="PTHR35562:SF2">
    <property type="entry name" value="DNA ENDONUCLEASE SMRA-RELATED"/>
    <property type="match status" value="1"/>
</dbReference>
<dbReference type="Gene3D" id="3.30.1370.110">
    <property type="match status" value="1"/>
</dbReference>
<dbReference type="InterPro" id="IPR002625">
    <property type="entry name" value="Smr_dom"/>
</dbReference>
<organism evidence="3 4">
    <name type="scientific">Aquibium oceanicum</name>
    <dbReference type="NCBI Taxonomy" id="1670800"/>
    <lineage>
        <taxon>Bacteria</taxon>
        <taxon>Pseudomonadati</taxon>
        <taxon>Pseudomonadota</taxon>
        <taxon>Alphaproteobacteria</taxon>
        <taxon>Hyphomicrobiales</taxon>
        <taxon>Phyllobacteriaceae</taxon>
        <taxon>Aquibium</taxon>
    </lineage>
</organism>
<proteinExistence type="predicted"/>
<dbReference type="SMART" id="SM00463">
    <property type="entry name" value="SMR"/>
    <property type="match status" value="1"/>
</dbReference>
<gene>
    <name evidence="3" type="ORF">BSQ44_01965</name>
</gene>
<dbReference type="AlphaFoldDB" id="A0A1L3SLK2"/>
<dbReference type="OrthoDB" id="7165597at2"/>
<dbReference type="KEGG" id="meso:BSQ44_01965"/>
<dbReference type="Proteomes" id="UP000182840">
    <property type="component" value="Chromosome"/>
</dbReference>
<evidence type="ECO:0000313" key="3">
    <source>
        <dbReference type="EMBL" id="APH70284.1"/>
    </source>
</evidence>
<dbReference type="STRING" id="1670800.BSQ44_01965"/>
<feature type="domain" description="Smr" evidence="2">
    <location>
        <begin position="97"/>
        <end position="180"/>
    </location>
</feature>
<protein>
    <submittedName>
        <fullName evidence="3">DNA mismatch repair protein MutS</fullName>
    </submittedName>
</protein>
<keyword evidence="4" id="KW-1185">Reference proteome</keyword>
<evidence type="ECO:0000256" key="1">
    <source>
        <dbReference type="SAM" id="MobiDB-lite"/>
    </source>
</evidence>
<name>A0A1L3SLK2_9HYPH</name>
<dbReference type="EMBL" id="CP018171">
    <property type="protein sequence ID" value="APH70284.1"/>
    <property type="molecule type" value="Genomic_DNA"/>
</dbReference>
<accession>A0A1L3SLK2</accession>
<dbReference type="PROSITE" id="PS50828">
    <property type="entry name" value="SMR"/>
    <property type="match status" value="1"/>
</dbReference>
<reference evidence="4" key="1">
    <citation type="submission" date="2016-11" db="EMBL/GenBank/DDBJ databases">
        <title>Mesorhizobium oceanicum sp. nov., isolated from deep seawater in South China Sea.</title>
        <authorList>
            <person name="Fu G.-Y."/>
        </authorList>
    </citation>
    <scope>NUCLEOTIDE SEQUENCE [LARGE SCALE GENOMIC DNA]</scope>
    <source>
        <strain evidence="4">B7</strain>
    </source>
</reference>
<dbReference type="InterPro" id="IPR036063">
    <property type="entry name" value="Smr_dom_sf"/>
</dbReference>
<evidence type="ECO:0000313" key="4">
    <source>
        <dbReference type="Proteomes" id="UP000182840"/>
    </source>
</evidence>
<sequence length="188" mass="20636">MSRRTGSRRDLSEDDRILWNQVARTAVPLKGKTLPEEMLDPMVDASAAFHDVLEAAAAAPPPQRPRKSQEHVHTPRTIDQPTRQKLAKGRLPLEARVDLHGMTQGEAHALLLGFLHRAHAMGIRHVLVITGKGSSLGSEGVLRKAVPAWFATPSFRPLVGGYEFAARHHGGAGALYVRLRRQSDVSSR</sequence>
<dbReference type="Pfam" id="PF01713">
    <property type="entry name" value="Smr"/>
    <property type="match status" value="1"/>
</dbReference>